<accession>A0A227P778</accession>
<sequence length="217" mass="24856">MKMKTIVSALLILLTTLNAKGQEKKQPPIPIELTIGNNRFGLQSVINKHLPHSEKLSFFSVSTFESNYTKNAENLDFINNSQLAYDLYKGFGITAGLNVGKATGLAPTVGVQYVFVNPKWLFAITPTYIFSDDRNFSLLSLLEYKPQLSASVKLYSRIQGMYNQNIKQDTHQRSYLQLRLGLEYKDYQMGLAANLDYYGRDRFFKENYGIFLRTNLY</sequence>
<evidence type="ECO:0000256" key="1">
    <source>
        <dbReference type="SAM" id="SignalP"/>
    </source>
</evidence>
<evidence type="ECO:0008006" key="4">
    <source>
        <dbReference type="Google" id="ProtNLM"/>
    </source>
</evidence>
<dbReference type="EMBL" id="MUGS01000027">
    <property type="protein sequence ID" value="OXG05088.1"/>
    <property type="molecule type" value="Genomic_DNA"/>
</dbReference>
<feature type="signal peptide" evidence="1">
    <location>
        <begin position="1"/>
        <end position="19"/>
    </location>
</feature>
<protein>
    <recommendedName>
        <fullName evidence="4">Outer membrane protein beta-barrel domain-containing protein</fullName>
    </recommendedName>
</protein>
<proteinExistence type="predicted"/>
<name>A0A227P778_9FLAO</name>
<evidence type="ECO:0000313" key="3">
    <source>
        <dbReference type="Proteomes" id="UP000214684"/>
    </source>
</evidence>
<keyword evidence="3" id="KW-1185">Reference proteome</keyword>
<dbReference type="Proteomes" id="UP000214684">
    <property type="component" value="Unassembled WGS sequence"/>
</dbReference>
<comment type="caution">
    <text evidence="2">The sequence shown here is derived from an EMBL/GenBank/DDBJ whole genome shotgun (WGS) entry which is preliminary data.</text>
</comment>
<feature type="chain" id="PRO_5030039298" description="Outer membrane protein beta-barrel domain-containing protein" evidence="1">
    <location>
        <begin position="20"/>
        <end position="217"/>
    </location>
</feature>
<gene>
    <name evidence="2" type="ORF">B0A64_13745</name>
</gene>
<evidence type="ECO:0000313" key="2">
    <source>
        <dbReference type="EMBL" id="OXG05088.1"/>
    </source>
</evidence>
<reference evidence="2 3" key="1">
    <citation type="submission" date="2016-11" db="EMBL/GenBank/DDBJ databases">
        <title>Whole genomes of Flavobacteriaceae.</title>
        <authorList>
            <person name="Stine C."/>
            <person name="Li C."/>
            <person name="Tadesse D."/>
        </authorList>
    </citation>
    <scope>NUCLEOTIDE SEQUENCE [LARGE SCALE GENOMIC DNA]</scope>
    <source>
        <strain evidence="2 3">DSM 24704</strain>
    </source>
</reference>
<dbReference type="AlphaFoldDB" id="A0A227P778"/>
<organism evidence="2 3">
    <name type="scientific">Flavobacterium araucananum</name>
    <dbReference type="NCBI Taxonomy" id="946678"/>
    <lineage>
        <taxon>Bacteria</taxon>
        <taxon>Pseudomonadati</taxon>
        <taxon>Bacteroidota</taxon>
        <taxon>Flavobacteriia</taxon>
        <taxon>Flavobacteriales</taxon>
        <taxon>Flavobacteriaceae</taxon>
        <taxon>Flavobacterium</taxon>
    </lineage>
</organism>
<keyword evidence="1" id="KW-0732">Signal</keyword>